<keyword evidence="3 6" id="KW-0560">Oxidoreductase</keyword>
<evidence type="ECO:0000256" key="5">
    <source>
        <dbReference type="PIRSR" id="PIRSR602401-1"/>
    </source>
</evidence>
<organism evidence="8 9">
    <name type="scientific">Melanomma pulvis-pyrius CBS 109.77</name>
    <dbReference type="NCBI Taxonomy" id="1314802"/>
    <lineage>
        <taxon>Eukaryota</taxon>
        <taxon>Fungi</taxon>
        <taxon>Dikarya</taxon>
        <taxon>Ascomycota</taxon>
        <taxon>Pezizomycotina</taxon>
        <taxon>Dothideomycetes</taxon>
        <taxon>Pleosporomycetidae</taxon>
        <taxon>Pleosporales</taxon>
        <taxon>Melanommataceae</taxon>
        <taxon>Melanomma</taxon>
    </lineage>
</organism>
<gene>
    <name evidence="8" type="ORF">K505DRAFT_237052</name>
</gene>
<keyword evidence="7" id="KW-0812">Transmembrane</keyword>
<evidence type="ECO:0000256" key="2">
    <source>
        <dbReference type="ARBA" id="ARBA00022723"/>
    </source>
</evidence>
<dbReference type="InterPro" id="IPR001128">
    <property type="entry name" value="Cyt_P450"/>
</dbReference>
<dbReference type="PROSITE" id="PS00086">
    <property type="entry name" value="CYTOCHROME_P450"/>
    <property type="match status" value="1"/>
</dbReference>
<protein>
    <submittedName>
        <fullName evidence="8">Cytochrome P450</fullName>
    </submittedName>
</protein>
<dbReference type="PANTHER" id="PTHR46300">
    <property type="entry name" value="P450, PUTATIVE (EUROFUNG)-RELATED-RELATED"/>
    <property type="match status" value="1"/>
</dbReference>
<feature type="binding site" description="axial binding residue" evidence="5">
    <location>
        <position position="430"/>
    </location>
    <ligand>
        <name>heme</name>
        <dbReference type="ChEBI" id="CHEBI:30413"/>
    </ligand>
    <ligandPart>
        <name>Fe</name>
        <dbReference type="ChEBI" id="CHEBI:18248"/>
    </ligandPart>
</feature>
<name>A0A6A6XKF9_9PLEO</name>
<dbReference type="Gene3D" id="1.10.630.10">
    <property type="entry name" value="Cytochrome P450"/>
    <property type="match status" value="1"/>
</dbReference>
<dbReference type="InterPro" id="IPR050364">
    <property type="entry name" value="Cytochrome_P450_fung"/>
</dbReference>
<feature type="transmembrane region" description="Helical" evidence="7">
    <location>
        <begin position="6"/>
        <end position="23"/>
    </location>
</feature>
<keyword evidence="5 6" id="KW-0349">Heme</keyword>
<keyword evidence="2 5" id="KW-0479">Metal-binding</keyword>
<keyword evidence="6" id="KW-0503">Monooxygenase</keyword>
<dbReference type="Pfam" id="PF00067">
    <property type="entry name" value="p450"/>
    <property type="match status" value="1"/>
</dbReference>
<keyword evidence="7" id="KW-1133">Transmembrane helix</keyword>
<keyword evidence="7" id="KW-0472">Membrane</keyword>
<dbReference type="CDD" id="cd11065">
    <property type="entry name" value="CYP64-like"/>
    <property type="match status" value="1"/>
</dbReference>
<dbReference type="GO" id="GO:0020037">
    <property type="term" value="F:heme binding"/>
    <property type="evidence" value="ECO:0007669"/>
    <property type="project" value="InterPro"/>
</dbReference>
<dbReference type="PRINTS" id="PR00463">
    <property type="entry name" value="EP450I"/>
</dbReference>
<evidence type="ECO:0000313" key="9">
    <source>
        <dbReference type="Proteomes" id="UP000799757"/>
    </source>
</evidence>
<evidence type="ECO:0000256" key="7">
    <source>
        <dbReference type="SAM" id="Phobius"/>
    </source>
</evidence>
<dbReference type="SUPFAM" id="SSF48264">
    <property type="entry name" value="Cytochrome P450"/>
    <property type="match status" value="1"/>
</dbReference>
<keyword evidence="9" id="KW-1185">Reference proteome</keyword>
<dbReference type="EMBL" id="MU001824">
    <property type="protein sequence ID" value="KAF2796704.1"/>
    <property type="molecule type" value="Genomic_DNA"/>
</dbReference>
<dbReference type="PANTHER" id="PTHR46300:SF12">
    <property type="entry name" value="P450, PUTATIVE (EUROFUNG)-RELATED"/>
    <property type="match status" value="1"/>
</dbReference>
<dbReference type="GO" id="GO:0005506">
    <property type="term" value="F:iron ion binding"/>
    <property type="evidence" value="ECO:0007669"/>
    <property type="project" value="InterPro"/>
</dbReference>
<dbReference type="GO" id="GO:0016705">
    <property type="term" value="F:oxidoreductase activity, acting on paired donors, with incorporation or reduction of molecular oxygen"/>
    <property type="evidence" value="ECO:0007669"/>
    <property type="project" value="InterPro"/>
</dbReference>
<evidence type="ECO:0000313" key="8">
    <source>
        <dbReference type="EMBL" id="KAF2796704.1"/>
    </source>
</evidence>
<evidence type="ECO:0000256" key="1">
    <source>
        <dbReference type="ARBA" id="ARBA00010617"/>
    </source>
</evidence>
<dbReference type="InterPro" id="IPR017972">
    <property type="entry name" value="Cyt_P450_CS"/>
</dbReference>
<evidence type="ECO:0000256" key="4">
    <source>
        <dbReference type="ARBA" id="ARBA00023004"/>
    </source>
</evidence>
<evidence type="ECO:0000256" key="3">
    <source>
        <dbReference type="ARBA" id="ARBA00023002"/>
    </source>
</evidence>
<dbReference type="GO" id="GO:0004497">
    <property type="term" value="F:monooxygenase activity"/>
    <property type="evidence" value="ECO:0007669"/>
    <property type="project" value="UniProtKB-KW"/>
</dbReference>
<dbReference type="Proteomes" id="UP000799757">
    <property type="component" value="Unassembled WGS sequence"/>
</dbReference>
<keyword evidence="4 5" id="KW-0408">Iron</keyword>
<proteinExistence type="inferred from homology"/>
<comment type="similarity">
    <text evidence="1 6">Belongs to the cytochrome P450 family.</text>
</comment>
<sequence>MPVLSFPVLALGVIAAYILQYVISRYQFNKKYRYPNIVPGLPFLGNSLQVPFPAAGMWGVETAKKHGEMYVFLNSSRVVNDLLEKRASIYSSRPYRPMCQDIMSGGVRMLLMPHSDKWRNQRRIMHSILNGQQANTKFAPYQELEVKQLVYDYLQSPEKFNVANQRYSNSIIMSVVFGRRAGIDDPELKAILQAVAELGEYLFNPMKNMCDTFTWLARLPKFLQWWRPAGEAYFRKSIAIYKKELDRLLVKIDKGTAKPCFAVDMLEAAEKKEFQISDDEKLFVFSTLLEAGSDTSRNAITQMAAAAACYPEWARKARTYLDEVCGDNAERLPSLTDMDKLPYITAAFKEVLRWRPFIQTGVPHMLSQDDEYEGYKFPAGTQFTWNAYAIALNENEYEDPERFMPERFLNNDLNNPLKGHWSFGTGRRVCVGYNVARNNVWLAIACLIYCFDFSEDPDQPINTFNTNWEEWKHPPFKVIIKPRSQAHVELVERVSVESLNTDY</sequence>
<dbReference type="InterPro" id="IPR002401">
    <property type="entry name" value="Cyt_P450_E_grp-I"/>
</dbReference>
<dbReference type="AlphaFoldDB" id="A0A6A6XKF9"/>
<dbReference type="InterPro" id="IPR036396">
    <property type="entry name" value="Cyt_P450_sf"/>
</dbReference>
<dbReference type="OrthoDB" id="1103324at2759"/>
<evidence type="ECO:0000256" key="6">
    <source>
        <dbReference type="RuleBase" id="RU000461"/>
    </source>
</evidence>
<comment type="cofactor">
    <cofactor evidence="5">
        <name>heme</name>
        <dbReference type="ChEBI" id="CHEBI:30413"/>
    </cofactor>
</comment>
<accession>A0A6A6XKF9</accession>
<reference evidence="8" key="1">
    <citation type="journal article" date="2020" name="Stud. Mycol.">
        <title>101 Dothideomycetes genomes: a test case for predicting lifestyles and emergence of pathogens.</title>
        <authorList>
            <person name="Haridas S."/>
            <person name="Albert R."/>
            <person name="Binder M."/>
            <person name="Bloem J."/>
            <person name="Labutti K."/>
            <person name="Salamov A."/>
            <person name="Andreopoulos B."/>
            <person name="Baker S."/>
            <person name="Barry K."/>
            <person name="Bills G."/>
            <person name="Bluhm B."/>
            <person name="Cannon C."/>
            <person name="Castanera R."/>
            <person name="Culley D."/>
            <person name="Daum C."/>
            <person name="Ezra D."/>
            <person name="Gonzalez J."/>
            <person name="Henrissat B."/>
            <person name="Kuo A."/>
            <person name="Liang C."/>
            <person name="Lipzen A."/>
            <person name="Lutzoni F."/>
            <person name="Magnuson J."/>
            <person name="Mondo S."/>
            <person name="Nolan M."/>
            <person name="Ohm R."/>
            <person name="Pangilinan J."/>
            <person name="Park H.-J."/>
            <person name="Ramirez L."/>
            <person name="Alfaro M."/>
            <person name="Sun H."/>
            <person name="Tritt A."/>
            <person name="Yoshinaga Y."/>
            <person name="Zwiers L.-H."/>
            <person name="Turgeon B."/>
            <person name="Goodwin S."/>
            <person name="Spatafora J."/>
            <person name="Crous P."/>
            <person name="Grigoriev I."/>
        </authorList>
    </citation>
    <scope>NUCLEOTIDE SEQUENCE</scope>
    <source>
        <strain evidence="8">CBS 109.77</strain>
    </source>
</reference>